<evidence type="ECO:0000256" key="4">
    <source>
        <dbReference type="ARBA" id="ARBA00022475"/>
    </source>
</evidence>
<feature type="transmembrane region" description="Helical" evidence="9">
    <location>
        <begin position="308"/>
        <end position="324"/>
    </location>
</feature>
<comment type="similarity">
    <text evidence="2">Belongs to the major facilitator superfamily. Set transporter family.</text>
</comment>
<evidence type="ECO:0000256" key="9">
    <source>
        <dbReference type="SAM" id="Phobius"/>
    </source>
</evidence>
<dbReference type="InterPro" id="IPR036259">
    <property type="entry name" value="MFS_trans_sf"/>
</dbReference>
<keyword evidence="5" id="KW-0762">Sugar transport</keyword>
<feature type="transmembrane region" description="Helical" evidence="9">
    <location>
        <begin position="129"/>
        <end position="151"/>
    </location>
</feature>
<evidence type="ECO:0000256" key="7">
    <source>
        <dbReference type="ARBA" id="ARBA00022989"/>
    </source>
</evidence>
<dbReference type="CDD" id="cd17471">
    <property type="entry name" value="MFS_Set"/>
    <property type="match status" value="1"/>
</dbReference>
<sequence length="436" mass="48186">MSFRGFKGKDPIQDNEFHKNENAIIITFLLSTFLVGVTGALQIPVLSTFLKEHVNLPSIQPFFIKESEKTPSFWIGAFFFTNALVGMMIGQFIGVLSDKAGDRKRLIAYGCIFGVMQCALFAFSRNYWLLLILGIFLSSVAGIVHAQLFAMAREFTMQRGKTSDLFMSTMRAGISLAWVLGPPIAFFMIVHYDFTALYLFSAISLLLSFCLILAYLPKIKVLAVRKRTVSNESKPKSKLNLTVLLLMLSCTFLFAANGMYIITMPLYIVETLKLPESLPGLMMGVVAGIEIPFIILTGFFANKVPKKYILIAGACCALLFYLTMSQASSTWVLLSAQIFNAMFIGLLASIGIIYFQELMPNQAGNATTLFMNSGRLGSLLSGMGFAIVVQLWGYIGIFYFAGSLAIIALICLSFIKSRSNSEKNELEDENNVKGLS</sequence>
<evidence type="ECO:0000256" key="8">
    <source>
        <dbReference type="ARBA" id="ARBA00023136"/>
    </source>
</evidence>
<keyword evidence="8 9" id="KW-0472">Membrane</keyword>
<feature type="transmembrane region" description="Helical" evidence="9">
    <location>
        <begin position="376"/>
        <end position="392"/>
    </location>
</feature>
<gene>
    <name evidence="11" type="ORF">ACFFIT_01150</name>
</gene>
<evidence type="ECO:0000256" key="5">
    <source>
        <dbReference type="ARBA" id="ARBA00022597"/>
    </source>
</evidence>
<evidence type="ECO:0000313" key="12">
    <source>
        <dbReference type="Proteomes" id="UP001589758"/>
    </source>
</evidence>
<dbReference type="InterPro" id="IPR011701">
    <property type="entry name" value="MFS"/>
</dbReference>
<keyword evidence="7 9" id="KW-1133">Transmembrane helix</keyword>
<evidence type="ECO:0000256" key="3">
    <source>
        <dbReference type="ARBA" id="ARBA00022448"/>
    </source>
</evidence>
<reference evidence="11 12" key="1">
    <citation type="submission" date="2024-09" db="EMBL/GenBank/DDBJ databases">
        <authorList>
            <person name="Sun Q."/>
            <person name="Mori K."/>
        </authorList>
    </citation>
    <scope>NUCLEOTIDE SEQUENCE [LARGE SCALE GENOMIC DNA]</scope>
    <source>
        <strain evidence="11 12">CCM 8545</strain>
    </source>
</reference>
<keyword evidence="3" id="KW-0813">Transport</keyword>
<evidence type="ECO:0000256" key="2">
    <source>
        <dbReference type="ARBA" id="ARBA00006523"/>
    </source>
</evidence>
<feature type="transmembrane region" description="Helical" evidence="9">
    <location>
        <begin position="73"/>
        <end position="94"/>
    </location>
</feature>
<feature type="transmembrane region" description="Helical" evidence="9">
    <location>
        <begin position="280"/>
        <end position="301"/>
    </location>
</feature>
<dbReference type="Pfam" id="PF07690">
    <property type="entry name" value="MFS_1"/>
    <property type="match status" value="1"/>
</dbReference>
<keyword evidence="6 9" id="KW-0812">Transmembrane</keyword>
<evidence type="ECO:0000256" key="1">
    <source>
        <dbReference type="ARBA" id="ARBA00004651"/>
    </source>
</evidence>
<comment type="subcellular location">
    <subcellularLocation>
        <location evidence="1">Cell membrane</location>
        <topology evidence="1">Multi-pass membrane protein</topology>
    </subcellularLocation>
</comment>
<evidence type="ECO:0000259" key="10">
    <source>
        <dbReference type="PROSITE" id="PS50850"/>
    </source>
</evidence>
<feature type="transmembrane region" description="Helical" evidence="9">
    <location>
        <begin position="330"/>
        <end position="355"/>
    </location>
</feature>
<dbReference type="PROSITE" id="PS50850">
    <property type="entry name" value="MFS"/>
    <property type="match status" value="1"/>
</dbReference>
<organism evidence="11 12">
    <name type="scientific">Thorsellia kenyensis</name>
    <dbReference type="NCBI Taxonomy" id="1549888"/>
    <lineage>
        <taxon>Bacteria</taxon>
        <taxon>Pseudomonadati</taxon>
        <taxon>Pseudomonadota</taxon>
        <taxon>Gammaproteobacteria</taxon>
        <taxon>Enterobacterales</taxon>
        <taxon>Thorselliaceae</taxon>
        <taxon>Thorsellia</taxon>
    </lineage>
</organism>
<evidence type="ECO:0000313" key="11">
    <source>
        <dbReference type="EMBL" id="MFC0178719.1"/>
    </source>
</evidence>
<dbReference type="EMBL" id="JBHLXE010000013">
    <property type="protein sequence ID" value="MFC0178719.1"/>
    <property type="molecule type" value="Genomic_DNA"/>
</dbReference>
<dbReference type="Gene3D" id="1.20.1250.20">
    <property type="entry name" value="MFS general substrate transporter like domains"/>
    <property type="match status" value="2"/>
</dbReference>
<feature type="transmembrane region" description="Helical" evidence="9">
    <location>
        <begin position="106"/>
        <end position="123"/>
    </location>
</feature>
<protein>
    <submittedName>
        <fullName evidence="11">Sugar efflux transporter</fullName>
    </submittedName>
</protein>
<dbReference type="Proteomes" id="UP001589758">
    <property type="component" value="Unassembled WGS sequence"/>
</dbReference>
<proteinExistence type="inferred from homology"/>
<dbReference type="RefSeq" id="WP_385875606.1">
    <property type="nucleotide sequence ID" value="NZ_JBHLXE010000013.1"/>
</dbReference>
<accession>A0ABV6C6X2</accession>
<feature type="transmembrane region" description="Helical" evidence="9">
    <location>
        <begin position="21"/>
        <end position="43"/>
    </location>
</feature>
<dbReference type="PANTHER" id="PTHR23535">
    <property type="entry name" value="SUGAR EFFLUX TRANSPORTER A-RELATED"/>
    <property type="match status" value="1"/>
</dbReference>
<feature type="domain" description="Major facilitator superfamily (MFS) profile" evidence="10">
    <location>
        <begin position="24"/>
        <end position="420"/>
    </location>
</feature>
<feature type="transmembrane region" description="Helical" evidence="9">
    <location>
        <begin position="196"/>
        <end position="216"/>
    </location>
</feature>
<dbReference type="PANTHER" id="PTHR23535:SF2">
    <property type="entry name" value="SUGAR EFFLUX TRANSPORTER A-RELATED"/>
    <property type="match status" value="1"/>
</dbReference>
<keyword evidence="4" id="KW-1003">Cell membrane</keyword>
<keyword evidence="12" id="KW-1185">Reference proteome</keyword>
<feature type="transmembrane region" description="Helical" evidence="9">
    <location>
        <begin position="398"/>
        <end position="415"/>
    </location>
</feature>
<dbReference type="SUPFAM" id="SSF103473">
    <property type="entry name" value="MFS general substrate transporter"/>
    <property type="match status" value="1"/>
</dbReference>
<comment type="caution">
    <text evidence="11">The sequence shown here is derived from an EMBL/GenBank/DDBJ whole genome shotgun (WGS) entry which is preliminary data.</text>
</comment>
<feature type="transmembrane region" description="Helical" evidence="9">
    <location>
        <begin position="243"/>
        <end position="268"/>
    </location>
</feature>
<evidence type="ECO:0000256" key="6">
    <source>
        <dbReference type="ARBA" id="ARBA00022692"/>
    </source>
</evidence>
<dbReference type="InterPro" id="IPR020846">
    <property type="entry name" value="MFS_dom"/>
</dbReference>
<name>A0ABV6C6X2_9GAMM</name>
<feature type="transmembrane region" description="Helical" evidence="9">
    <location>
        <begin position="172"/>
        <end position="190"/>
    </location>
</feature>